<feature type="region of interest" description="Disordered" evidence="2">
    <location>
        <begin position="803"/>
        <end position="824"/>
    </location>
</feature>
<dbReference type="GO" id="GO:0038203">
    <property type="term" value="P:TORC2 signaling"/>
    <property type="evidence" value="ECO:0007669"/>
    <property type="project" value="TreeGrafter"/>
</dbReference>
<evidence type="ECO:0000313" key="5">
    <source>
        <dbReference type="EMBL" id="CDZ97554.1"/>
    </source>
</evidence>
<comment type="similarity">
    <text evidence="1">Belongs to the SIN1 family.</text>
</comment>
<dbReference type="EMBL" id="LN483211">
    <property type="protein sequence ID" value="CDZ97554.1"/>
    <property type="molecule type" value="Genomic_DNA"/>
</dbReference>
<dbReference type="InterPro" id="IPR008828">
    <property type="entry name" value="Sin1/Avo1"/>
</dbReference>
<feature type="domain" description="SIN1-type PH" evidence="4">
    <location>
        <begin position="691"/>
        <end position="793"/>
    </location>
</feature>
<feature type="region of interest" description="Disordered" evidence="2">
    <location>
        <begin position="134"/>
        <end position="292"/>
    </location>
</feature>
<dbReference type="Pfam" id="PF16978">
    <property type="entry name" value="CRIM"/>
    <property type="match status" value="1"/>
</dbReference>
<evidence type="ECO:0000259" key="4">
    <source>
        <dbReference type="Pfam" id="PF16979"/>
    </source>
</evidence>
<dbReference type="InterPro" id="IPR031313">
    <property type="entry name" value="Sin1_PH_dom"/>
</dbReference>
<evidence type="ECO:0000256" key="2">
    <source>
        <dbReference type="SAM" id="MobiDB-lite"/>
    </source>
</evidence>
<feature type="compositionally biased region" description="Polar residues" evidence="2">
    <location>
        <begin position="87"/>
        <end position="101"/>
    </location>
</feature>
<feature type="region of interest" description="Disordered" evidence="2">
    <location>
        <begin position="316"/>
        <end position="352"/>
    </location>
</feature>
<dbReference type="GO" id="GO:0005886">
    <property type="term" value="C:plasma membrane"/>
    <property type="evidence" value="ECO:0007669"/>
    <property type="project" value="TreeGrafter"/>
</dbReference>
<dbReference type="GO" id="GO:0005546">
    <property type="term" value="F:phosphatidylinositol-4,5-bisphosphate binding"/>
    <property type="evidence" value="ECO:0007669"/>
    <property type="project" value="TreeGrafter"/>
</dbReference>
<dbReference type="GO" id="GO:0031932">
    <property type="term" value="C:TORC2 complex"/>
    <property type="evidence" value="ECO:0007669"/>
    <property type="project" value="InterPro"/>
</dbReference>
<feature type="compositionally biased region" description="Acidic residues" evidence="2">
    <location>
        <begin position="277"/>
        <end position="292"/>
    </location>
</feature>
<dbReference type="Gene3D" id="2.30.29.30">
    <property type="entry name" value="Pleckstrin-homology domain (PH domain)/Phosphotyrosine-binding domain (PTB)"/>
    <property type="match status" value="1"/>
</dbReference>
<keyword evidence="5" id="KW-0808">Transferase</keyword>
<evidence type="ECO:0000256" key="1">
    <source>
        <dbReference type="ARBA" id="ARBA00009407"/>
    </source>
</evidence>
<dbReference type="Pfam" id="PF16979">
    <property type="entry name" value="SIN1_PH"/>
    <property type="match status" value="1"/>
</dbReference>
<organism evidence="5">
    <name type="scientific">Phaffia rhodozyma</name>
    <name type="common">Yeast</name>
    <name type="synonym">Xanthophyllomyces dendrorhous</name>
    <dbReference type="NCBI Taxonomy" id="264483"/>
    <lineage>
        <taxon>Eukaryota</taxon>
        <taxon>Fungi</taxon>
        <taxon>Dikarya</taxon>
        <taxon>Basidiomycota</taxon>
        <taxon>Agaricomycotina</taxon>
        <taxon>Tremellomycetes</taxon>
        <taxon>Cystofilobasidiales</taxon>
        <taxon>Mrakiaceae</taxon>
        <taxon>Phaffia</taxon>
    </lineage>
</organism>
<feature type="compositionally biased region" description="Polar residues" evidence="2">
    <location>
        <begin position="529"/>
        <end position="541"/>
    </location>
</feature>
<accession>A0A0F7SJM6</accession>
<dbReference type="AlphaFoldDB" id="A0A0F7SJM6"/>
<name>A0A0F7SJM6_PHARH</name>
<dbReference type="PANTHER" id="PTHR13335">
    <property type="entry name" value="TARGET OF RAPAMYCIN COMPLEX 2 SUBUNIT MAPKAP1"/>
    <property type="match status" value="1"/>
</dbReference>
<feature type="region of interest" description="Disordered" evidence="2">
    <location>
        <begin position="32"/>
        <end position="122"/>
    </location>
</feature>
<dbReference type="PANTHER" id="PTHR13335:SF1">
    <property type="entry name" value="TARGET OF RAPAMYCIN COMPLEX 2 SUBUNIT MAPKAP1"/>
    <property type="match status" value="1"/>
</dbReference>
<feature type="region of interest" description="Disordered" evidence="2">
    <location>
        <begin position="515"/>
        <end position="546"/>
    </location>
</feature>
<evidence type="ECO:0000259" key="3">
    <source>
        <dbReference type="Pfam" id="PF16978"/>
    </source>
</evidence>
<feature type="compositionally biased region" description="Acidic residues" evidence="2">
    <location>
        <begin position="236"/>
        <end position="266"/>
    </location>
</feature>
<dbReference type="GO" id="GO:0016301">
    <property type="term" value="F:kinase activity"/>
    <property type="evidence" value="ECO:0007669"/>
    <property type="project" value="UniProtKB-KW"/>
</dbReference>
<dbReference type="GO" id="GO:0005737">
    <property type="term" value="C:cytoplasm"/>
    <property type="evidence" value="ECO:0007669"/>
    <property type="project" value="TreeGrafter"/>
</dbReference>
<feature type="domain" description="CRIM" evidence="3">
    <location>
        <begin position="367"/>
        <end position="513"/>
    </location>
</feature>
<proteinExistence type="inferred from homology"/>
<sequence length="824" mass="90482">MALITDLSYVLHTLKLSYLRSTTDSVSAGIIDLDETSSGDGPWVRASGGRDSERWPEMNTIHSPVPVLSSPPPNRSALGRNARSNRRSINQQPPTSPSAPNRASFKGDAHPSGTSLNYSRTISSENQRIIGAGMRVSGAVRHRPRPLPFRATRTTMDSSEGVKGKQAFLESIKSGARPGNRKRSDSAPLPGPTSPDISISDTERTETEDSMSITSGAGPPFERRRQRQVNNLGESGQEEEDEEDEEFLANRLDEDDEKYDGFDENLDGMPPRLGDEPGGDGSDEELGIEREQEDLLEGFREDVLAGEMLKEESQRGAFLEIREEENDLEDKVDGSSYRPSPAKRTPSPPPSFAPIDLPKLLSASKPSGLSLLIKSNSTGAPTPFSAYARIVPPPNTTNVPVFNLSLYFPHSSQPLKPIKTKVRKDSTVEEIVGLGLFLYGEEGRKPELSAGFETEGRDRDIRLSTVGWGLRIVEDDGEVDEDFPALDREANVAKFSFSEFAITVATATQVNQNLLKTPLPPRPTATKARGNSISAQTQQPTAPGGLVKQESFVSEGRSDHGMPLRPSVPGIPVLLKVTVVNAADIRFTTTLSVTSATYLADVVDLVYVKKRMPDRPKDWVLCLSDLSLILPLDRTVESLMGVTSLCMVKRSWAVSHHIKGGVEKGGDPNASVFKDLQEPAPSTLFSAFDTTYKKYTVQRKANIGRHERILAIDGDYIHIMPPEGKTHGFTTSSVRTASYYMSNIIGVKQSRKTPSIFKLLVTKEGGLQKTYEFEAESQRVATEIVGLIRDLMRLYVPERRQADTLLRHPPSPSRILSRRRPPGT</sequence>
<protein>
    <submittedName>
        <fullName evidence="5">Stress-activated MAP kinase-interacting protein, Sin1p</fullName>
    </submittedName>
</protein>
<keyword evidence="5" id="KW-0418">Kinase</keyword>
<dbReference type="InterPro" id="IPR031567">
    <property type="entry name" value="CRIM_dom"/>
</dbReference>
<dbReference type="InterPro" id="IPR011993">
    <property type="entry name" value="PH-like_dom_sf"/>
</dbReference>
<reference evidence="5" key="1">
    <citation type="submission" date="2014-08" db="EMBL/GenBank/DDBJ databases">
        <authorList>
            <person name="Sharma Rahul"/>
            <person name="Thines Marco"/>
        </authorList>
    </citation>
    <scope>NUCLEOTIDE SEQUENCE</scope>
</reference>
<feature type="compositionally biased region" description="Polar residues" evidence="2">
    <location>
        <begin position="112"/>
        <end position="122"/>
    </location>
</feature>